<dbReference type="AlphaFoldDB" id="A0A1J3HNT4"/>
<evidence type="ECO:0000313" key="9">
    <source>
        <dbReference type="EMBL" id="JAU69947.1"/>
    </source>
</evidence>
<name>A0A1J3HNT4_NOCCA</name>
<dbReference type="InterPro" id="IPR043573">
    <property type="entry name" value="Fig4-like"/>
</dbReference>
<dbReference type="Pfam" id="PF02383">
    <property type="entry name" value="Syja_N"/>
    <property type="match status" value="1"/>
</dbReference>
<evidence type="ECO:0000256" key="3">
    <source>
        <dbReference type="ARBA" id="ARBA00022801"/>
    </source>
</evidence>
<organism evidence="9">
    <name type="scientific">Noccaea caerulescens</name>
    <name type="common">Alpine penny-cress</name>
    <name type="synonym">Thlaspi caerulescens</name>
    <dbReference type="NCBI Taxonomy" id="107243"/>
    <lineage>
        <taxon>Eukaryota</taxon>
        <taxon>Viridiplantae</taxon>
        <taxon>Streptophyta</taxon>
        <taxon>Embryophyta</taxon>
        <taxon>Tracheophyta</taxon>
        <taxon>Spermatophyta</taxon>
        <taxon>Magnoliopsida</taxon>
        <taxon>eudicotyledons</taxon>
        <taxon>Gunneridae</taxon>
        <taxon>Pentapetalae</taxon>
        <taxon>rosids</taxon>
        <taxon>malvids</taxon>
        <taxon>Brassicales</taxon>
        <taxon>Brassicaceae</taxon>
        <taxon>Coluteocarpeae</taxon>
        <taxon>Noccaea</taxon>
    </lineage>
</organism>
<feature type="region of interest" description="Disordered" evidence="7">
    <location>
        <begin position="679"/>
        <end position="707"/>
    </location>
</feature>
<feature type="compositionally biased region" description="Polar residues" evidence="7">
    <location>
        <begin position="679"/>
        <end position="694"/>
    </location>
</feature>
<proteinExistence type="predicted"/>
<dbReference type="PANTHER" id="PTHR45738">
    <property type="entry name" value="POLYPHOSPHOINOSITIDE PHOSPHATASE"/>
    <property type="match status" value="1"/>
</dbReference>
<comment type="subcellular location">
    <subcellularLocation>
        <location evidence="1">Vacuole membrane</location>
        <topology evidence="1">Peripheral membrane protein</topology>
    </subcellularLocation>
</comment>
<keyword evidence="3" id="KW-0378">Hydrolase</keyword>
<feature type="domain" description="SAC" evidence="8">
    <location>
        <begin position="158"/>
        <end position="526"/>
    </location>
</feature>
<keyword evidence="4" id="KW-0472">Membrane</keyword>
<evidence type="ECO:0000259" key="8">
    <source>
        <dbReference type="PROSITE" id="PS50275"/>
    </source>
</evidence>
<evidence type="ECO:0000256" key="7">
    <source>
        <dbReference type="SAM" id="MobiDB-lite"/>
    </source>
</evidence>
<dbReference type="PANTHER" id="PTHR45738:SF6">
    <property type="entry name" value="PHOSPHOINOSITIDE PHOSPHATASE SAC5"/>
    <property type="match status" value="1"/>
</dbReference>
<gene>
    <name evidence="9" type="ORF">LE_TR15277_c0_g1_i1_g.47892</name>
</gene>
<sequence length="775" mass="88508">MGSEPRADPRPKLIDLPVLHKFKLYKTPSHFYLIGRDESKSFRRILKIDRTERSELNLFEDPTRYTNAQMRELKRWISRGNAKHGGLKAVTTCYGIIGFVRFLEPYYMLVITKRKKVGEICGHTIYGIAESLMIVIPNPSVSTGVANCLDERRYRELLSMMDLTKNFYFSYTYHLMYCLQKNIRNTQRGETHDNTMFVWNAHLTRVIRRVLQNTIWTVALIYGFFQQTKCSVSGEEFVLTVIARRSRHYAGTRYLRRGVNNLGRVANDVETEQIVSREVPEGQPIPITSVVQNRGSIPLFWSQATSLFTPQPEIKIYKKQENYEATQKHFENLRKRYGKHITILNLLKSGEKMRRETILRGEFAQSILHINKDKTNEDRLNAIHFDLSKHYRSGVDDAFAHLCIFAKKSLGLTNLFYCEAPSGVGAEGVIHESFFPDHFPSQDEEVSSPDIEALKVQNGVLRTNCIDCLDRTNFAQFAFGLVALEHQLQTLGIEGPPIVDVNNPLALSLMNTYQNMGDTIAQQYGGSEAHSKMFSDLRGDRNVVDRPRELLIALTRYYNNSYQDSHKQNAINLFLGHFRPEVGGPAIWELDPDQHNIGRTSSNLDMENIRPPLIRRSFSDNILMGIDLNVEELAQEIHPPSPETLNGGISETNSQFPFYENGAASSSSVMRMEDLSIGTRPSQILPGSSSNSDSQRPHDDIPGFGHSYKTQFTPAEEIFERYSSFSSDIFTDLEDSVTSRTNTNVLSPSPRRENKEKVPGYSNFFTRWVYSGRAL</sequence>
<evidence type="ECO:0000256" key="5">
    <source>
        <dbReference type="ARBA" id="ARBA00023337"/>
    </source>
</evidence>
<evidence type="ECO:0000256" key="4">
    <source>
        <dbReference type="ARBA" id="ARBA00023136"/>
    </source>
</evidence>
<reference evidence="9" key="1">
    <citation type="submission" date="2016-07" db="EMBL/GenBank/DDBJ databases">
        <title>De novo transcriptome assembly of four accessions of the metal hyperaccumulator plant Noccaea caerulescens.</title>
        <authorList>
            <person name="Blande D."/>
            <person name="Halimaa P."/>
            <person name="Tervahauta A.I."/>
            <person name="Aarts M.G."/>
            <person name="Karenlampi S.O."/>
        </authorList>
    </citation>
    <scope>NUCLEOTIDE SEQUENCE</scope>
</reference>
<evidence type="ECO:0000256" key="1">
    <source>
        <dbReference type="ARBA" id="ARBA00004148"/>
    </source>
</evidence>
<evidence type="ECO:0000256" key="6">
    <source>
        <dbReference type="ARBA" id="ARBA00023464"/>
    </source>
</evidence>
<keyword evidence="2" id="KW-0926">Vacuole</keyword>
<feature type="region of interest" description="Disordered" evidence="7">
    <location>
        <begin position="737"/>
        <end position="757"/>
    </location>
</feature>
<dbReference type="InterPro" id="IPR002013">
    <property type="entry name" value="SAC_dom"/>
</dbReference>
<feature type="compositionally biased region" description="Polar residues" evidence="7">
    <location>
        <begin position="737"/>
        <end position="747"/>
    </location>
</feature>
<comment type="catalytic activity">
    <reaction evidence="5">
        <text>a 1,2-diacyl-sn-glycero-3-phospho-(1D-myo-inositol-3,5-bisphosphate) + H2O = a 1,2-diacyl-sn-glycero-3-phospho-(1D-myo-inositol-3-phosphate) + phosphate</text>
        <dbReference type="Rhea" id="RHEA:32955"/>
        <dbReference type="ChEBI" id="CHEBI:15377"/>
        <dbReference type="ChEBI" id="CHEBI:43474"/>
        <dbReference type="ChEBI" id="CHEBI:57923"/>
        <dbReference type="ChEBI" id="CHEBI:58088"/>
    </reaction>
</comment>
<dbReference type="PROSITE" id="PS50275">
    <property type="entry name" value="SAC"/>
    <property type="match status" value="1"/>
</dbReference>
<dbReference type="GO" id="GO:0043813">
    <property type="term" value="F:phosphatidylinositol-3,5-bisphosphate 5-phosphatase activity"/>
    <property type="evidence" value="ECO:0007669"/>
    <property type="project" value="InterPro"/>
</dbReference>
<dbReference type="GO" id="GO:0005774">
    <property type="term" value="C:vacuolar membrane"/>
    <property type="evidence" value="ECO:0007669"/>
    <property type="project" value="UniProtKB-SubCell"/>
</dbReference>
<protein>
    <submittedName>
        <fullName evidence="9">Phosphoinositide phosphatase SAC5</fullName>
    </submittedName>
</protein>
<accession>A0A1J3HNT4</accession>
<comment type="subunit">
    <text evidence="6">Component of the PI(3,5)P2 regulatory complex at least composed of ATG18, SAC/FIG4, FAB1 and VAC14.</text>
</comment>
<evidence type="ECO:0000256" key="2">
    <source>
        <dbReference type="ARBA" id="ARBA00022554"/>
    </source>
</evidence>
<dbReference type="EMBL" id="GEVL01007394">
    <property type="protein sequence ID" value="JAU69947.1"/>
    <property type="molecule type" value="Transcribed_RNA"/>
</dbReference>
<dbReference type="GO" id="GO:0046856">
    <property type="term" value="P:phosphatidylinositol dephosphorylation"/>
    <property type="evidence" value="ECO:0007669"/>
    <property type="project" value="InterPro"/>
</dbReference>